<evidence type="ECO:0000313" key="11">
    <source>
        <dbReference type="Proteomes" id="UP000321638"/>
    </source>
</evidence>
<feature type="domain" description="ABC transmembrane type-1" evidence="9">
    <location>
        <begin position="104"/>
        <end position="295"/>
    </location>
</feature>
<feature type="transmembrane region" description="Helical" evidence="8">
    <location>
        <begin position="103"/>
        <end position="127"/>
    </location>
</feature>
<evidence type="ECO:0000256" key="2">
    <source>
        <dbReference type="ARBA" id="ARBA00022448"/>
    </source>
</evidence>
<comment type="caution">
    <text evidence="10">The sequence shown here is derived from an EMBL/GenBank/DDBJ whole genome shotgun (WGS) entry which is preliminary data.</text>
</comment>
<evidence type="ECO:0000313" key="10">
    <source>
        <dbReference type="EMBL" id="TXL79528.1"/>
    </source>
</evidence>
<evidence type="ECO:0000256" key="6">
    <source>
        <dbReference type="ARBA" id="ARBA00022989"/>
    </source>
</evidence>
<dbReference type="Gene3D" id="1.10.3720.10">
    <property type="entry name" value="MetI-like"/>
    <property type="match status" value="1"/>
</dbReference>
<keyword evidence="6 8" id="KW-1133">Transmembrane helix</keyword>
<dbReference type="GO" id="GO:0005886">
    <property type="term" value="C:plasma membrane"/>
    <property type="evidence" value="ECO:0007669"/>
    <property type="project" value="UniProtKB-SubCell"/>
</dbReference>
<dbReference type="Gene3D" id="3.40.190.10">
    <property type="entry name" value="Periplasmic binding protein-like II"/>
    <property type="match status" value="2"/>
</dbReference>
<evidence type="ECO:0000256" key="7">
    <source>
        <dbReference type="ARBA" id="ARBA00023136"/>
    </source>
</evidence>
<dbReference type="PANTHER" id="PTHR43744:SF3">
    <property type="entry name" value="LACTOSE TRANSPORT SYSTEM PERMEASE PROTEIN LACG"/>
    <property type="match status" value="1"/>
</dbReference>
<keyword evidence="11" id="KW-1185">Reference proteome</keyword>
<comment type="subcellular location">
    <subcellularLocation>
        <location evidence="1">Cell membrane</location>
        <topology evidence="1">Multi-pass membrane protein</topology>
    </subcellularLocation>
</comment>
<dbReference type="GO" id="GO:0055085">
    <property type="term" value="P:transmembrane transport"/>
    <property type="evidence" value="ECO:0007669"/>
    <property type="project" value="InterPro"/>
</dbReference>
<dbReference type="PROSITE" id="PS50928">
    <property type="entry name" value="ABC_TM1"/>
    <property type="match status" value="1"/>
</dbReference>
<dbReference type="PANTHER" id="PTHR43744">
    <property type="entry name" value="ABC TRANSPORTER PERMEASE PROTEIN MG189-RELATED-RELATED"/>
    <property type="match status" value="1"/>
</dbReference>
<dbReference type="SUPFAM" id="SSF53850">
    <property type="entry name" value="Periplasmic binding protein-like II"/>
    <property type="match status" value="1"/>
</dbReference>
<dbReference type="InterPro" id="IPR006059">
    <property type="entry name" value="SBP"/>
</dbReference>
<dbReference type="EMBL" id="VDUZ01000005">
    <property type="protein sequence ID" value="TXL79528.1"/>
    <property type="molecule type" value="Genomic_DNA"/>
</dbReference>
<protein>
    <submittedName>
        <fullName evidence="10">Extracellular solute-binding protein</fullName>
    </submittedName>
</protein>
<dbReference type="CDD" id="cd14748">
    <property type="entry name" value="PBP2_UgpB"/>
    <property type="match status" value="1"/>
</dbReference>
<evidence type="ECO:0000256" key="5">
    <source>
        <dbReference type="ARBA" id="ARBA00022764"/>
    </source>
</evidence>
<gene>
    <name evidence="10" type="ORF">FHP25_06180</name>
</gene>
<dbReference type="InterPro" id="IPR000515">
    <property type="entry name" value="MetI-like"/>
</dbReference>
<evidence type="ECO:0000256" key="4">
    <source>
        <dbReference type="ARBA" id="ARBA00022692"/>
    </source>
</evidence>
<evidence type="ECO:0000259" key="9">
    <source>
        <dbReference type="PROSITE" id="PS50928"/>
    </source>
</evidence>
<evidence type="ECO:0000256" key="1">
    <source>
        <dbReference type="ARBA" id="ARBA00004651"/>
    </source>
</evidence>
<evidence type="ECO:0000256" key="8">
    <source>
        <dbReference type="SAM" id="Phobius"/>
    </source>
</evidence>
<keyword evidence="2" id="KW-0813">Transport</keyword>
<dbReference type="AlphaFoldDB" id="A0A5C8PTG2"/>
<dbReference type="SUPFAM" id="SSF161098">
    <property type="entry name" value="MetI-like"/>
    <property type="match status" value="1"/>
</dbReference>
<feature type="transmembrane region" description="Helical" evidence="8">
    <location>
        <begin position="139"/>
        <end position="160"/>
    </location>
</feature>
<proteinExistence type="predicted"/>
<dbReference type="OrthoDB" id="2509690at2"/>
<organism evidence="10 11">
    <name type="scientific">Vineibacter terrae</name>
    <dbReference type="NCBI Taxonomy" id="2586908"/>
    <lineage>
        <taxon>Bacteria</taxon>
        <taxon>Pseudomonadati</taxon>
        <taxon>Pseudomonadota</taxon>
        <taxon>Alphaproteobacteria</taxon>
        <taxon>Hyphomicrobiales</taxon>
        <taxon>Vineibacter</taxon>
    </lineage>
</organism>
<accession>A0A5C8PTG2</accession>
<keyword evidence="5" id="KW-0574">Periplasm</keyword>
<feature type="transmembrane region" description="Helical" evidence="8">
    <location>
        <begin position="39"/>
        <end position="61"/>
    </location>
</feature>
<keyword evidence="7 8" id="KW-0472">Membrane</keyword>
<feature type="transmembrane region" description="Helical" evidence="8">
    <location>
        <begin position="274"/>
        <end position="294"/>
    </location>
</feature>
<dbReference type="InterPro" id="IPR035906">
    <property type="entry name" value="MetI-like_sf"/>
</dbReference>
<dbReference type="Proteomes" id="UP000321638">
    <property type="component" value="Unassembled WGS sequence"/>
</dbReference>
<name>A0A5C8PTG2_9HYPH</name>
<evidence type="ECO:0000256" key="3">
    <source>
        <dbReference type="ARBA" id="ARBA00022475"/>
    </source>
</evidence>
<keyword evidence="3" id="KW-1003">Cell membrane</keyword>
<feature type="transmembrane region" description="Helical" evidence="8">
    <location>
        <begin position="166"/>
        <end position="188"/>
    </location>
</feature>
<sequence>MPARQPPPRGSASPCCWSCRWVRCAAWTREAAVRLERRLGPALIVAAIAAAAFVWATPFLWTLVASLRPESAGSVDMASLWPDFAPTLANFRLALESGDFGLYYINTAIVVVGILGVQVVTISLAGYAFARLQFTGRDVLFYVFLLQLMLVPPALIVPNLRTIVDLGLYDTLAGVMAPYFASAFGTFLMRQTFLGIPRDFEEAAAIDGAPWWAIVWHVLLPLARPGLVAFAIVSVTAQWNEFLWPLMVINDPASHTLTIGLATFTKGAEGAREWGVLAAGTLLVMAPLAVAFGLDTANPPRTWAELVDAAKKLTKRDGEKIERHGFMMPGNYDTLGWLMSALSMSNGGRYFNESYGGEVYYDTPSMVGAARLVEDLVHKHKVMPAGVVDSGAVSTAFFAGKASMILQSTGSLSFIRENMKSAYSVAFVPRKVRNAVPIGGASLVMFKGQSEASQEAGWKFIRWLSSTEVLAGWSRFIGYFAPRKSAYDMPEMKAFIARHPDAKVALDQLAYAQPWFATYQTVAVRKALEDEMQAVLNGKKKADQAVKDAQRKADELLRPYVEQTALKLP</sequence>
<keyword evidence="4 8" id="KW-0812">Transmembrane</keyword>
<dbReference type="CDD" id="cd06261">
    <property type="entry name" value="TM_PBP2"/>
    <property type="match status" value="1"/>
</dbReference>
<dbReference type="Pfam" id="PF13416">
    <property type="entry name" value="SBP_bac_8"/>
    <property type="match status" value="1"/>
</dbReference>
<reference evidence="10 11" key="1">
    <citation type="submission" date="2019-06" db="EMBL/GenBank/DDBJ databases">
        <title>New taxonomy in bacterial strain CC-CFT640, isolated from vineyard.</title>
        <authorList>
            <person name="Lin S.-Y."/>
            <person name="Tsai C.-F."/>
            <person name="Young C.-C."/>
        </authorList>
    </citation>
    <scope>NUCLEOTIDE SEQUENCE [LARGE SCALE GENOMIC DNA]</scope>
    <source>
        <strain evidence="10 11">CC-CFT640</strain>
    </source>
</reference>